<name>A0ABW9J514_9SPHI</name>
<evidence type="ECO:0000313" key="2">
    <source>
        <dbReference type="Proteomes" id="UP001517247"/>
    </source>
</evidence>
<sequence>MKNYILLPSELSAEYSKNVLPRLDAKITQLNEDKRAEILNYETVEDLVIERLSELSFYKHLIKCMIFDDYDNFFMNTSSFGLLDVIYKAEIEVGKTYFTADIHVHYVLDGDKIIDWKLLELSMISSPF</sequence>
<keyword evidence="2" id="KW-1185">Reference proteome</keyword>
<organism evidence="1 2">
    <name type="scientific">Pedobacter ureilyticus</name>
    <dbReference type="NCBI Taxonomy" id="1393051"/>
    <lineage>
        <taxon>Bacteria</taxon>
        <taxon>Pseudomonadati</taxon>
        <taxon>Bacteroidota</taxon>
        <taxon>Sphingobacteriia</taxon>
        <taxon>Sphingobacteriales</taxon>
        <taxon>Sphingobacteriaceae</taxon>
        <taxon>Pedobacter</taxon>
    </lineage>
</organism>
<proteinExistence type="predicted"/>
<comment type="caution">
    <text evidence="1">The sequence shown here is derived from an EMBL/GenBank/DDBJ whole genome shotgun (WGS) entry which is preliminary data.</text>
</comment>
<gene>
    <name evidence="1" type="ORF">E6A44_001780</name>
</gene>
<dbReference type="Proteomes" id="UP001517247">
    <property type="component" value="Unassembled WGS sequence"/>
</dbReference>
<dbReference type="RefSeq" id="WP_138721455.1">
    <property type="nucleotide sequence ID" value="NZ_SSHJ02000001.1"/>
</dbReference>
<dbReference type="EMBL" id="SSHJ02000001">
    <property type="protein sequence ID" value="MFN0254286.1"/>
    <property type="molecule type" value="Genomic_DNA"/>
</dbReference>
<protein>
    <submittedName>
        <fullName evidence="1">Uncharacterized protein</fullName>
    </submittedName>
</protein>
<reference evidence="1 2" key="1">
    <citation type="submission" date="2024-12" db="EMBL/GenBank/DDBJ databases">
        <authorList>
            <person name="Hu S."/>
        </authorList>
    </citation>
    <scope>NUCLEOTIDE SEQUENCE [LARGE SCALE GENOMIC DNA]</scope>
    <source>
        <strain evidence="1 2">THG-T11</strain>
    </source>
</reference>
<evidence type="ECO:0000313" key="1">
    <source>
        <dbReference type="EMBL" id="MFN0254286.1"/>
    </source>
</evidence>
<accession>A0ABW9J514</accession>